<dbReference type="Proteomes" id="UP000814128">
    <property type="component" value="Unassembled WGS sequence"/>
</dbReference>
<reference evidence="1" key="1">
    <citation type="submission" date="2021-02" db="EMBL/GenBank/DDBJ databases">
        <authorList>
            <consortium name="DOE Joint Genome Institute"/>
            <person name="Ahrendt S."/>
            <person name="Looney B.P."/>
            <person name="Miyauchi S."/>
            <person name="Morin E."/>
            <person name="Drula E."/>
            <person name="Courty P.E."/>
            <person name="Chicoki N."/>
            <person name="Fauchery L."/>
            <person name="Kohler A."/>
            <person name="Kuo A."/>
            <person name="Labutti K."/>
            <person name="Pangilinan J."/>
            <person name="Lipzen A."/>
            <person name="Riley R."/>
            <person name="Andreopoulos W."/>
            <person name="He G."/>
            <person name="Johnson J."/>
            <person name="Barry K.W."/>
            <person name="Grigoriev I.V."/>
            <person name="Nagy L."/>
            <person name="Hibbett D."/>
            <person name="Henrissat B."/>
            <person name="Matheny P.B."/>
            <person name="Labbe J."/>
            <person name="Martin F."/>
        </authorList>
    </citation>
    <scope>NUCLEOTIDE SEQUENCE</scope>
    <source>
        <strain evidence="1">EC-137</strain>
    </source>
</reference>
<reference evidence="1" key="2">
    <citation type="journal article" date="2022" name="New Phytol.">
        <title>Evolutionary transition to the ectomycorrhizal habit in the genomes of a hyperdiverse lineage of mushroom-forming fungi.</title>
        <authorList>
            <person name="Looney B."/>
            <person name="Miyauchi S."/>
            <person name="Morin E."/>
            <person name="Drula E."/>
            <person name="Courty P.E."/>
            <person name="Kohler A."/>
            <person name="Kuo A."/>
            <person name="LaButti K."/>
            <person name="Pangilinan J."/>
            <person name="Lipzen A."/>
            <person name="Riley R."/>
            <person name="Andreopoulos W."/>
            <person name="He G."/>
            <person name="Johnson J."/>
            <person name="Nolan M."/>
            <person name="Tritt A."/>
            <person name="Barry K.W."/>
            <person name="Grigoriev I.V."/>
            <person name="Nagy L.G."/>
            <person name="Hibbett D."/>
            <person name="Henrissat B."/>
            <person name="Matheny P.B."/>
            <person name="Labbe J."/>
            <person name="Martin F.M."/>
        </authorList>
    </citation>
    <scope>NUCLEOTIDE SEQUENCE</scope>
    <source>
        <strain evidence="1">EC-137</strain>
    </source>
</reference>
<keyword evidence="2" id="KW-1185">Reference proteome</keyword>
<sequence>VKKSSDLWLLQDYVPELREIGEWRSFIVDGKMHYGIFTQALTKGDRDDGHDMTTNMVTSVPPLKDAWAECSNGTMDDLGRFLNLNAHAKYDKGRKQVQDFIFTTLHHLQVLKDRQMMSVPNSLFMCVDISIIRNEEKETYDIFTNELTRSISAVRFVEKADAQGDQLLLDFGIVLRKLALRGNHAL</sequence>
<gene>
    <name evidence="1" type="ORF">K488DRAFT_75332</name>
</gene>
<organism evidence="1 2">
    <name type="scientific">Vararia minispora EC-137</name>
    <dbReference type="NCBI Taxonomy" id="1314806"/>
    <lineage>
        <taxon>Eukaryota</taxon>
        <taxon>Fungi</taxon>
        <taxon>Dikarya</taxon>
        <taxon>Basidiomycota</taxon>
        <taxon>Agaricomycotina</taxon>
        <taxon>Agaricomycetes</taxon>
        <taxon>Russulales</taxon>
        <taxon>Lachnocladiaceae</taxon>
        <taxon>Vararia</taxon>
    </lineage>
</organism>
<dbReference type="EMBL" id="MU274550">
    <property type="protein sequence ID" value="KAI0026454.1"/>
    <property type="molecule type" value="Genomic_DNA"/>
</dbReference>
<proteinExistence type="predicted"/>
<accession>A0ACB8Q3Z6</accession>
<evidence type="ECO:0000313" key="2">
    <source>
        <dbReference type="Proteomes" id="UP000814128"/>
    </source>
</evidence>
<evidence type="ECO:0000313" key="1">
    <source>
        <dbReference type="EMBL" id="KAI0026454.1"/>
    </source>
</evidence>
<protein>
    <submittedName>
        <fullName evidence="1">Uncharacterized protein</fullName>
    </submittedName>
</protein>
<name>A0ACB8Q3Z6_9AGAM</name>
<feature type="non-terminal residue" evidence="1">
    <location>
        <position position="1"/>
    </location>
</feature>
<comment type="caution">
    <text evidence="1">The sequence shown here is derived from an EMBL/GenBank/DDBJ whole genome shotgun (WGS) entry which is preliminary data.</text>
</comment>